<dbReference type="Pfam" id="PF07859">
    <property type="entry name" value="Abhydrolase_3"/>
    <property type="match status" value="1"/>
</dbReference>
<dbReference type="InterPro" id="IPR002168">
    <property type="entry name" value="Lipase_GDXG_HIS_AS"/>
</dbReference>
<organism evidence="4 5">
    <name type="scientific">Corynebacterium occultum</name>
    <dbReference type="NCBI Taxonomy" id="2675219"/>
    <lineage>
        <taxon>Bacteria</taxon>
        <taxon>Bacillati</taxon>
        <taxon>Actinomycetota</taxon>
        <taxon>Actinomycetes</taxon>
        <taxon>Mycobacteriales</taxon>
        <taxon>Corynebacteriaceae</taxon>
        <taxon>Corynebacterium</taxon>
    </lineage>
</organism>
<dbReference type="GO" id="GO:0106435">
    <property type="term" value="F:carboxylesterase activity"/>
    <property type="evidence" value="ECO:0007669"/>
    <property type="project" value="UniProtKB-EC"/>
</dbReference>
<evidence type="ECO:0000256" key="2">
    <source>
        <dbReference type="ARBA" id="ARBA00022801"/>
    </source>
</evidence>
<reference evidence="4 5" key="1">
    <citation type="submission" date="2019-11" db="EMBL/GenBank/DDBJ databases">
        <title>Complete genome sequence of Corynebacterium kalinowskii 1959, a novel Corynebacterium species isolated from soil of a small paddock in Vilsendorf, Germany.</title>
        <authorList>
            <person name="Schaffert L."/>
            <person name="Ruwe M."/>
            <person name="Milse J."/>
            <person name="Hanuschka K."/>
            <person name="Ortseifen V."/>
            <person name="Droste J."/>
            <person name="Brandt D."/>
            <person name="Schlueter L."/>
            <person name="Kutter Y."/>
            <person name="Vinke S."/>
            <person name="Viehoefer P."/>
            <person name="Jacob L."/>
            <person name="Luebke N.-C."/>
            <person name="Schulte-Berndt E."/>
            <person name="Hain C."/>
            <person name="Linder M."/>
            <person name="Schmidt P."/>
            <person name="Wollenschlaeger L."/>
            <person name="Luttermann T."/>
            <person name="Thieme E."/>
            <person name="Hassa J."/>
            <person name="Haak M."/>
            <person name="Wittchen M."/>
            <person name="Mentz A."/>
            <person name="Persicke M."/>
            <person name="Busche T."/>
            <person name="Ruckert C."/>
        </authorList>
    </citation>
    <scope>NUCLEOTIDE SEQUENCE [LARGE SCALE GENOMIC DNA]</scope>
    <source>
        <strain evidence="4 5">2039</strain>
    </source>
</reference>
<dbReference type="RefSeq" id="WP_156231638.1">
    <property type="nucleotide sequence ID" value="NZ_CP046455.1"/>
</dbReference>
<dbReference type="PANTHER" id="PTHR48081">
    <property type="entry name" value="AB HYDROLASE SUPERFAMILY PROTEIN C4A8.06C"/>
    <property type="match status" value="1"/>
</dbReference>
<dbReference type="KEGG" id="cok:COCCU_11675"/>
<dbReference type="AlphaFoldDB" id="A0A6B8WBL4"/>
<dbReference type="InterPro" id="IPR013094">
    <property type="entry name" value="AB_hydrolase_3"/>
</dbReference>
<dbReference type="PROSITE" id="PS01173">
    <property type="entry name" value="LIPASE_GDXG_HIS"/>
    <property type="match status" value="1"/>
</dbReference>
<evidence type="ECO:0000256" key="1">
    <source>
        <dbReference type="ARBA" id="ARBA00010515"/>
    </source>
</evidence>
<keyword evidence="2 4" id="KW-0378">Hydrolase</keyword>
<dbReference type="Gene3D" id="3.40.50.1820">
    <property type="entry name" value="alpha/beta hydrolase"/>
    <property type="match status" value="1"/>
</dbReference>
<evidence type="ECO:0000313" key="5">
    <source>
        <dbReference type="Proteomes" id="UP000424462"/>
    </source>
</evidence>
<dbReference type="InterPro" id="IPR050300">
    <property type="entry name" value="GDXG_lipolytic_enzyme"/>
</dbReference>
<dbReference type="Proteomes" id="UP000424462">
    <property type="component" value="Chromosome"/>
</dbReference>
<gene>
    <name evidence="4" type="primary">nlhH4</name>
    <name evidence="4" type="ORF">COCCU_11675</name>
</gene>
<feature type="domain" description="Alpha/beta hydrolase fold-3" evidence="3">
    <location>
        <begin position="89"/>
        <end position="299"/>
    </location>
</feature>
<proteinExistence type="inferred from homology"/>
<accession>A0A6B8WBL4</accession>
<dbReference type="EC" id="3.1.1.1" evidence="4"/>
<dbReference type="SUPFAM" id="SSF53474">
    <property type="entry name" value="alpha/beta-Hydrolases"/>
    <property type="match status" value="1"/>
</dbReference>
<keyword evidence="5" id="KW-1185">Reference proteome</keyword>
<dbReference type="InterPro" id="IPR029058">
    <property type="entry name" value="AB_hydrolase_fold"/>
</dbReference>
<evidence type="ECO:0000259" key="3">
    <source>
        <dbReference type="Pfam" id="PF07859"/>
    </source>
</evidence>
<protein>
    <submittedName>
        <fullName evidence="4">Carboxylesterase NlhH</fullName>
        <ecNumber evidence="4">3.1.1.1</ecNumber>
    </submittedName>
</protein>
<dbReference type="PANTHER" id="PTHR48081:SF8">
    <property type="entry name" value="ALPHA_BETA HYDROLASE FOLD-3 DOMAIN-CONTAINING PROTEIN-RELATED"/>
    <property type="match status" value="1"/>
</dbReference>
<name>A0A6B8WBL4_9CORY</name>
<evidence type="ECO:0000313" key="4">
    <source>
        <dbReference type="EMBL" id="QGU08236.1"/>
    </source>
</evidence>
<comment type="similarity">
    <text evidence="1">Belongs to the 'GDXG' lipolytic enzyme family.</text>
</comment>
<dbReference type="EMBL" id="CP046455">
    <property type="protein sequence ID" value="QGU08236.1"/>
    <property type="molecule type" value="Genomic_DNA"/>
</dbReference>
<sequence length="324" mass="35750">MYTTHDEYSGRPVAEDAQEVLQAFRDSGAVSFHRIAINEVRERYVTATAAAALPKLTGVSETDFQVDQFRVRLYDPRPVEHRDQPTPGIVFIHGGGWLMGDLRTHDSVAHRLAARTGQPLIAVDYRLAPEHRYPAAIDDCRVALRWFAERADLHGIQLSSVSFIGDSAGGQLSATLTNEAVQTGIPRVNSQVLLYPITDISDKNLDNSLSYQRLTTGFPMVADTMRWFIDTYVDKGEVRARPDLSPLLATLPEHLPPSYVITVDNDPLADEGGCYALKLASSGATVRYDHLLGYAHGLFTSAGKIPTGERYLHEAADFISQHSC</sequence>